<dbReference type="InterPro" id="IPR001111">
    <property type="entry name" value="TGF-b_propeptide"/>
</dbReference>
<keyword evidence="7 10" id="KW-0339">Growth factor</keyword>
<dbReference type="Pfam" id="PF00019">
    <property type="entry name" value="TGF_beta"/>
    <property type="match status" value="1"/>
</dbReference>
<comment type="subcellular location">
    <subcellularLocation>
        <location evidence="1">Secreted</location>
    </subcellularLocation>
</comment>
<sequence length="405" mass="46875">MALLKTVLCLTFFCLVHCLPSFVDRGDARMHFSGSDLGSKVLSTLYGKRHHQDTKFPFYMMQLYQTLSNRRHSDVPMPEHYSLPEYDTVLNLVAKECFQKDGNWALLFDMSSISINNELRLAQLRIHLPSLETSRNVTVEIYHSKNGHNMFLGSFATDFSVEQNSSWKVFNLTDIIQRYLNQLDKYSHTEDMWIKRTDRNNMVTRVEEMLAQTENSLRQKTDSVDVPFITTERVMLVVFSKDKPSANLSSSLSLIKTVETSKHVTLEKSTRLSSIRRHRRNRNEKHHLFTGNGPSNPVEVGKHLCRKVDMIVDFQKIGWESWIVYPRKYNAYRCEGACPIPLNETFKPTNHAYMKSVVKLYQPERVECPACIPVKMSALSMLYFEGNDVVLKHHEDMVVEECGCS</sequence>
<keyword evidence="14" id="KW-1185">Reference proteome</keyword>
<feature type="signal peptide" evidence="11">
    <location>
        <begin position="1"/>
        <end position="18"/>
    </location>
</feature>
<dbReference type="SUPFAM" id="SSF57501">
    <property type="entry name" value="Cystine-knot cytokines"/>
    <property type="match status" value="1"/>
</dbReference>
<evidence type="ECO:0000256" key="3">
    <source>
        <dbReference type="ARBA" id="ARBA00022473"/>
    </source>
</evidence>
<organism evidence="13 14">
    <name type="scientific">Pelobates cultripes</name>
    <name type="common">Western spadefoot toad</name>
    <dbReference type="NCBI Taxonomy" id="61616"/>
    <lineage>
        <taxon>Eukaryota</taxon>
        <taxon>Metazoa</taxon>
        <taxon>Chordata</taxon>
        <taxon>Craniata</taxon>
        <taxon>Vertebrata</taxon>
        <taxon>Euteleostomi</taxon>
        <taxon>Amphibia</taxon>
        <taxon>Batrachia</taxon>
        <taxon>Anura</taxon>
        <taxon>Pelobatoidea</taxon>
        <taxon>Pelobatidae</taxon>
        <taxon>Pelobates</taxon>
    </lineage>
</organism>
<keyword evidence="3" id="KW-0217">Developmental protein</keyword>
<evidence type="ECO:0000256" key="7">
    <source>
        <dbReference type="ARBA" id="ARBA00023030"/>
    </source>
</evidence>
<evidence type="ECO:0000256" key="9">
    <source>
        <dbReference type="ARBA" id="ARBA00023180"/>
    </source>
</evidence>
<keyword evidence="4" id="KW-0964">Secreted</keyword>
<gene>
    <name evidence="13" type="ORF">PECUL_23A007086</name>
</gene>
<accession>A0AAD1VZJ8</accession>
<dbReference type="GO" id="GO:0005125">
    <property type="term" value="F:cytokine activity"/>
    <property type="evidence" value="ECO:0007669"/>
    <property type="project" value="TreeGrafter"/>
</dbReference>
<dbReference type="Pfam" id="PF00688">
    <property type="entry name" value="TGFb_propeptide"/>
    <property type="match status" value="1"/>
</dbReference>
<evidence type="ECO:0000313" key="14">
    <source>
        <dbReference type="Proteomes" id="UP001295444"/>
    </source>
</evidence>
<dbReference type="AlphaFoldDB" id="A0AAD1VZJ8"/>
<evidence type="ECO:0000256" key="10">
    <source>
        <dbReference type="RuleBase" id="RU000354"/>
    </source>
</evidence>
<reference evidence="13" key="1">
    <citation type="submission" date="2022-03" db="EMBL/GenBank/DDBJ databases">
        <authorList>
            <person name="Alioto T."/>
            <person name="Alioto T."/>
            <person name="Gomez Garrido J."/>
        </authorList>
    </citation>
    <scope>NUCLEOTIDE SEQUENCE</scope>
</reference>
<dbReference type="PANTHER" id="PTHR11848">
    <property type="entry name" value="TGF-BETA FAMILY"/>
    <property type="match status" value="1"/>
</dbReference>
<evidence type="ECO:0000256" key="6">
    <source>
        <dbReference type="ARBA" id="ARBA00022729"/>
    </source>
</evidence>
<dbReference type="EMBL" id="OW240914">
    <property type="protein sequence ID" value="CAH2275218.1"/>
    <property type="molecule type" value="Genomic_DNA"/>
</dbReference>
<dbReference type="Proteomes" id="UP001295444">
    <property type="component" value="Chromosome 03"/>
</dbReference>
<dbReference type="PANTHER" id="PTHR11848:SF159">
    <property type="entry name" value="NODAL HOMOLOG"/>
    <property type="match status" value="1"/>
</dbReference>
<dbReference type="InterPro" id="IPR017948">
    <property type="entry name" value="TGFb_CS"/>
</dbReference>
<dbReference type="FunFam" id="2.10.90.10:FF:000026">
    <property type="entry name" value="Nodal homolog 3-A"/>
    <property type="match status" value="1"/>
</dbReference>
<evidence type="ECO:0000256" key="5">
    <source>
        <dbReference type="ARBA" id="ARBA00022685"/>
    </source>
</evidence>
<evidence type="ECO:0000256" key="2">
    <source>
        <dbReference type="ARBA" id="ARBA00006656"/>
    </source>
</evidence>
<dbReference type="GO" id="GO:0009888">
    <property type="term" value="P:tissue development"/>
    <property type="evidence" value="ECO:0007669"/>
    <property type="project" value="UniProtKB-ARBA"/>
</dbReference>
<evidence type="ECO:0000256" key="4">
    <source>
        <dbReference type="ARBA" id="ARBA00022525"/>
    </source>
</evidence>
<keyword evidence="8" id="KW-1015">Disulfide bond</keyword>
<dbReference type="CDD" id="cd13759">
    <property type="entry name" value="TGF_beta_NODAL"/>
    <property type="match status" value="1"/>
</dbReference>
<protein>
    <submittedName>
        <fullName evidence="13">Nodal homolog 2-A-like</fullName>
    </submittedName>
</protein>
<dbReference type="PROSITE" id="PS00250">
    <property type="entry name" value="TGF_BETA_1"/>
    <property type="match status" value="1"/>
</dbReference>
<comment type="similarity">
    <text evidence="2 10">Belongs to the TGF-beta family.</text>
</comment>
<dbReference type="SMART" id="SM00204">
    <property type="entry name" value="TGFB"/>
    <property type="match status" value="1"/>
</dbReference>
<feature type="chain" id="PRO_5041992053" evidence="11">
    <location>
        <begin position="19"/>
        <end position="405"/>
    </location>
</feature>
<evidence type="ECO:0000259" key="12">
    <source>
        <dbReference type="PROSITE" id="PS51362"/>
    </source>
</evidence>
<dbReference type="InterPro" id="IPR029034">
    <property type="entry name" value="Cystine-knot_cytokine"/>
</dbReference>
<dbReference type="GO" id="GO:0007369">
    <property type="term" value="P:gastrulation"/>
    <property type="evidence" value="ECO:0007669"/>
    <property type="project" value="UniProtKB-ARBA"/>
</dbReference>
<dbReference type="Gene3D" id="2.10.90.10">
    <property type="entry name" value="Cystine-knot cytokines"/>
    <property type="match status" value="1"/>
</dbReference>
<feature type="domain" description="TGF-beta family profile" evidence="12">
    <location>
        <begin position="277"/>
        <end position="405"/>
    </location>
</feature>
<dbReference type="GO" id="GO:0005615">
    <property type="term" value="C:extracellular space"/>
    <property type="evidence" value="ECO:0007669"/>
    <property type="project" value="TreeGrafter"/>
</dbReference>
<evidence type="ECO:0000313" key="13">
    <source>
        <dbReference type="EMBL" id="CAH2275218.1"/>
    </source>
</evidence>
<evidence type="ECO:0000256" key="8">
    <source>
        <dbReference type="ARBA" id="ARBA00023157"/>
    </source>
</evidence>
<proteinExistence type="inferred from homology"/>
<dbReference type="GO" id="GO:0008083">
    <property type="term" value="F:growth factor activity"/>
    <property type="evidence" value="ECO:0007669"/>
    <property type="project" value="UniProtKB-KW"/>
</dbReference>
<evidence type="ECO:0000256" key="1">
    <source>
        <dbReference type="ARBA" id="ARBA00004613"/>
    </source>
</evidence>
<keyword evidence="5" id="KW-0165">Cleavage on pair of basic residues</keyword>
<dbReference type="PROSITE" id="PS51362">
    <property type="entry name" value="TGF_BETA_2"/>
    <property type="match status" value="1"/>
</dbReference>
<keyword evidence="9" id="KW-0325">Glycoprotein</keyword>
<dbReference type="InterPro" id="IPR015615">
    <property type="entry name" value="TGF-beta-rel"/>
</dbReference>
<keyword evidence="6 11" id="KW-0732">Signal</keyword>
<evidence type="ECO:0000256" key="11">
    <source>
        <dbReference type="SAM" id="SignalP"/>
    </source>
</evidence>
<name>A0AAD1VZJ8_PELCU</name>
<dbReference type="InterPro" id="IPR001839">
    <property type="entry name" value="TGF-b_C"/>
</dbReference>